<dbReference type="PANTHER" id="PTHR37817">
    <property type="entry name" value="N-ACETYLTRANSFERASE EIS"/>
    <property type="match status" value="1"/>
</dbReference>
<organism evidence="2 3">
    <name type="scientific">Niallia endozanthoxylica</name>
    <dbReference type="NCBI Taxonomy" id="2036016"/>
    <lineage>
        <taxon>Bacteria</taxon>
        <taxon>Bacillati</taxon>
        <taxon>Bacillota</taxon>
        <taxon>Bacilli</taxon>
        <taxon>Bacillales</taxon>
        <taxon>Bacillaceae</taxon>
        <taxon>Niallia</taxon>
    </lineage>
</organism>
<dbReference type="GO" id="GO:0030649">
    <property type="term" value="P:aminoglycoside antibiotic catabolic process"/>
    <property type="evidence" value="ECO:0007669"/>
    <property type="project" value="TreeGrafter"/>
</dbReference>
<dbReference type="Pfam" id="PF13527">
    <property type="entry name" value="Acetyltransf_9"/>
    <property type="match status" value="1"/>
</dbReference>
<comment type="caution">
    <text evidence="2">The sequence shown here is derived from an EMBL/GenBank/DDBJ whole genome shotgun (WGS) entry which is preliminary data.</text>
</comment>
<dbReference type="InterPro" id="IPR036527">
    <property type="entry name" value="SCP2_sterol-bd_dom_sf"/>
</dbReference>
<dbReference type="Gene3D" id="3.40.630.30">
    <property type="match status" value="2"/>
</dbReference>
<dbReference type="Proteomes" id="UP000326671">
    <property type="component" value="Unassembled WGS sequence"/>
</dbReference>
<keyword evidence="2" id="KW-0808">Transferase</keyword>
<dbReference type="OrthoDB" id="9768284at2"/>
<keyword evidence="3" id="KW-1185">Reference proteome</keyword>
<protein>
    <submittedName>
        <fullName evidence="2">GNAT family N-acetyltransferase</fullName>
    </submittedName>
</protein>
<dbReference type="Pfam" id="PF13530">
    <property type="entry name" value="SCP2_2"/>
    <property type="match status" value="1"/>
</dbReference>
<gene>
    <name evidence="2" type="ORF">F4V44_26105</name>
</gene>
<name>A0A5J5GXM3_9BACI</name>
<accession>A0A5J5GXM3</accession>
<dbReference type="InterPro" id="IPR016181">
    <property type="entry name" value="Acyl_CoA_acyltransferase"/>
</dbReference>
<sequence length="403" mass="47555">MSRLDRLRMEKVETRHFQQFNELLRYVFQVTKKELQMVGWEEREIALAKLPVLEKADVLGWFDGEKLISQLAVYPFQVNIFGRTFEMGGLTGVGTYPEYSGLGLMNKLMRQALLDMQERRQSISYLFPYSFPFYRRKGWEIISDKMTFEIRDYQLPKIRKVPGYVERLDTEHPDVRRVYRHFSSMRHAAMIRNELAWDEYWRWDLDDLTAAVYYDGSHQPVGYLLYWISKDVLHVKEMVYINQEARIGLWNFISAHFSMVSKVIGNTYTNDPLAFWLDDGDIKETIAPYYMARIVDVKQFLTQYPFKALGTEIHLTFELTDPILEWNQGVFTLHVSETGQGELVQSEGFADFSLDIQTLTTMMLGYKRPSYLAVIGRFTANKQTVELLENLIERETPYFSDYF</sequence>
<proteinExistence type="predicted"/>
<evidence type="ECO:0000259" key="1">
    <source>
        <dbReference type="PROSITE" id="PS51186"/>
    </source>
</evidence>
<feature type="domain" description="N-acetyltransferase" evidence="1">
    <location>
        <begin position="7"/>
        <end position="171"/>
    </location>
</feature>
<dbReference type="GO" id="GO:0034069">
    <property type="term" value="F:aminoglycoside N-acetyltransferase activity"/>
    <property type="evidence" value="ECO:0007669"/>
    <property type="project" value="TreeGrafter"/>
</dbReference>
<dbReference type="PANTHER" id="PTHR37817:SF1">
    <property type="entry name" value="N-ACETYLTRANSFERASE EIS"/>
    <property type="match status" value="1"/>
</dbReference>
<dbReference type="EMBL" id="VYKL01000064">
    <property type="protein sequence ID" value="KAA9012122.1"/>
    <property type="molecule type" value="Genomic_DNA"/>
</dbReference>
<dbReference type="InterPro" id="IPR000182">
    <property type="entry name" value="GNAT_dom"/>
</dbReference>
<dbReference type="InterPro" id="IPR025559">
    <property type="entry name" value="Eis_dom"/>
</dbReference>
<dbReference type="InterPro" id="IPR051554">
    <property type="entry name" value="Acetyltransferase_Eis"/>
</dbReference>
<dbReference type="SUPFAM" id="SSF55718">
    <property type="entry name" value="SCP-like"/>
    <property type="match status" value="1"/>
</dbReference>
<dbReference type="SUPFAM" id="SSF55729">
    <property type="entry name" value="Acyl-CoA N-acyltransferases (Nat)"/>
    <property type="match status" value="1"/>
</dbReference>
<evidence type="ECO:0000313" key="2">
    <source>
        <dbReference type="EMBL" id="KAA9012122.1"/>
    </source>
</evidence>
<dbReference type="PROSITE" id="PS51186">
    <property type="entry name" value="GNAT"/>
    <property type="match status" value="1"/>
</dbReference>
<dbReference type="InterPro" id="IPR041380">
    <property type="entry name" value="Acetyltransf_17"/>
</dbReference>
<evidence type="ECO:0000313" key="3">
    <source>
        <dbReference type="Proteomes" id="UP000326671"/>
    </source>
</evidence>
<dbReference type="Pfam" id="PF17668">
    <property type="entry name" value="Acetyltransf_17"/>
    <property type="match status" value="1"/>
</dbReference>
<reference evidence="2 3" key="1">
    <citation type="submission" date="2019-09" db="EMBL/GenBank/DDBJ databases">
        <title>Whole genome sequences of isolates from the Mars Exploration Rovers.</title>
        <authorList>
            <person name="Seuylemezian A."/>
            <person name="Vaishampayan P."/>
        </authorList>
    </citation>
    <scope>NUCLEOTIDE SEQUENCE [LARGE SCALE GENOMIC DNA]</scope>
    <source>
        <strain evidence="2 3">MER_TA_151</strain>
    </source>
</reference>
<dbReference type="Gene3D" id="3.30.1050.10">
    <property type="entry name" value="SCP2 sterol-binding domain"/>
    <property type="match status" value="1"/>
</dbReference>
<dbReference type="AlphaFoldDB" id="A0A5J5GXM3"/>
<dbReference type="RefSeq" id="WP_150442902.1">
    <property type="nucleotide sequence ID" value="NZ_VYKL01000064.1"/>
</dbReference>